<feature type="domain" description="G-protein coupled receptors family 2 profile 1" evidence="6">
    <location>
        <begin position="570"/>
        <end position="648"/>
    </location>
</feature>
<evidence type="ECO:0000259" key="7">
    <source>
        <dbReference type="PROSITE" id="PS50240"/>
    </source>
</evidence>
<comment type="caution">
    <text evidence="9">The sequence shown here is derived from an EMBL/GenBank/DDBJ whole genome shotgun (WGS) entry which is preliminary data.</text>
</comment>
<feature type="domain" description="Sushi" evidence="8">
    <location>
        <begin position="582"/>
        <end position="642"/>
    </location>
</feature>
<dbReference type="Gene3D" id="2.10.70.10">
    <property type="entry name" value="Complement Module, domain 1"/>
    <property type="match status" value="1"/>
</dbReference>
<dbReference type="PROSITE" id="PS50240">
    <property type="entry name" value="TRYPSIN_DOM"/>
    <property type="match status" value="2"/>
</dbReference>
<sequence>MESTTRRNVSSRIVSVLVCGALIVLFQAAVPCVEAAESTPGCGKIDKALLGRDPRVAAPWTATLLYQSNFKCGEFRQSGSGHGVIVGPTTVLMSGHFLWGSDTSNAETSRLLPFNSSNFIVALGLKSRQPFSADQYTQFLKAIYFSEMISYIRVHSGSYERYSNNDMVILHLTNPIRYSSYVRPICLDNSPEVVITNVNSTEKLGDLTISGFNRGVPDAEPFGFLDSAICKQKLTTEYQEASQGREISKSGIPCGFSSKLREDVQSWNGYGNGLIQSRFLDPGPGKSRKDTVITNLCYQKGSSIITFYNDRWYMIGMTGESLGITCKNNNLYFISFVTYKENIDWILQNIRFSTNSFVCDNGQTIDLAKMCNDFQDCTDDSDENPKFCSAIKCGTIFSSFCTKCETKNSFQILGKTYSYSNATSSDEVKCSALKQPEGSLLHCENPIIRKRITCEYGSDPGTKAVFQCKTGKPSEPSSYCVITCKDDGNWTDELKTYTCKSNSSLGISGSSPDIVFSHGSNANWINKILLNRPENSNSNPDDDPSLDNWTPPQLSPNIGDKTGGGGGSRNCRGFKRKPGLKISCRAPGSSVSSCLESVSPGTKAEFSCEQYYRPIFSAASVIKTCQPNGQWSLENRAFECRLDCGVPKRDLVGHIVNGHVTSGTKWPWHAIMYRKTKDGQLAYICGATLISKRLLLTAAHCVTDRRGKALPNSDFAVILGATSNNLEENSGDPNSQIVSLDNITVNPAFNLNTFESDIALIRLAKPAHISDFVRPACFPSTITLHNELLHLSPGSEGHIIGFGYDESGSPSNKMREALLPVVSYSQCYDVVKVLATSSQFCAGFTNGTAACNGDSGGGMFFEDDTYPRRMYLQASGIVSHGNKDDSTGLCDKNQYSIFTKVATFKNWINEIGLNLDEDF</sequence>
<feature type="chain" id="PRO_5012759337" evidence="5">
    <location>
        <begin position="36"/>
        <end position="919"/>
    </location>
</feature>
<dbReference type="Gene3D" id="2.40.10.10">
    <property type="entry name" value="Trypsin-like serine proteases"/>
    <property type="match status" value="3"/>
</dbReference>
<dbReference type="InterPro" id="IPR002172">
    <property type="entry name" value="LDrepeatLR_classA_rpt"/>
</dbReference>
<organism evidence="9 10">
    <name type="scientific">Folsomia candida</name>
    <name type="common">Springtail</name>
    <dbReference type="NCBI Taxonomy" id="158441"/>
    <lineage>
        <taxon>Eukaryota</taxon>
        <taxon>Metazoa</taxon>
        <taxon>Ecdysozoa</taxon>
        <taxon>Arthropoda</taxon>
        <taxon>Hexapoda</taxon>
        <taxon>Collembola</taxon>
        <taxon>Entomobryomorpha</taxon>
        <taxon>Isotomoidea</taxon>
        <taxon>Isotomidae</taxon>
        <taxon>Proisotominae</taxon>
        <taxon>Folsomia</taxon>
    </lineage>
</organism>
<dbReference type="CDD" id="cd00033">
    <property type="entry name" value="CCP"/>
    <property type="match status" value="1"/>
</dbReference>
<dbReference type="Pfam" id="PF00084">
    <property type="entry name" value="Sushi"/>
    <property type="match status" value="1"/>
</dbReference>
<evidence type="ECO:0000259" key="8">
    <source>
        <dbReference type="PROSITE" id="PS50923"/>
    </source>
</evidence>
<evidence type="ECO:0000256" key="1">
    <source>
        <dbReference type="ARBA" id="ARBA00023157"/>
    </source>
</evidence>
<dbReference type="GO" id="GO:0006508">
    <property type="term" value="P:proteolysis"/>
    <property type="evidence" value="ECO:0007669"/>
    <property type="project" value="InterPro"/>
</dbReference>
<dbReference type="PANTHER" id="PTHR24256">
    <property type="entry name" value="TRYPTASE-RELATED"/>
    <property type="match status" value="1"/>
</dbReference>
<dbReference type="OrthoDB" id="6147874at2759"/>
<dbReference type="InterPro" id="IPR036055">
    <property type="entry name" value="LDL_receptor-like_sf"/>
</dbReference>
<evidence type="ECO:0000313" key="10">
    <source>
        <dbReference type="Proteomes" id="UP000198287"/>
    </source>
</evidence>
<comment type="similarity">
    <text evidence="2">Belongs to the peptidase S1 family. CLIP subfamily.</text>
</comment>
<dbReference type="SMART" id="SM00192">
    <property type="entry name" value="LDLa"/>
    <property type="match status" value="1"/>
</dbReference>
<feature type="signal peptide" evidence="5">
    <location>
        <begin position="1"/>
        <end position="35"/>
    </location>
</feature>
<gene>
    <name evidence="9" type="ORF">Fcan01_14743</name>
</gene>
<dbReference type="InterPro" id="IPR043504">
    <property type="entry name" value="Peptidase_S1_PA_chymotrypsin"/>
</dbReference>
<feature type="domain" description="Sushi" evidence="8">
    <location>
        <begin position="441"/>
        <end position="501"/>
    </location>
</feature>
<dbReference type="PRINTS" id="PR00722">
    <property type="entry name" value="CHYMOTRYPSIN"/>
</dbReference>
<dbReference type="InterPro" id="IPR000436">
    <property type="entry name" value="Sushi_SCR_CCP_dom"/>
</dbReference>
<dbReference type="InterPro" id="IPR001254">
    <property type="entry name" value="Trypsin_dom"/>
</dbReference>
<feature type="domain" description="Peptidase S1" evidence="7">
    <location>
        <begin position="655"/>
        <end position="913"/>
    </location>
</feature>
<accession>A0A226DY26</accession>
<dbReference type="SUPFAM" id="SSF50494">
    <property type="entry name" value="Trypsin-like serine proteases"/>
    <property type="match status" value="2"/>
</dbReference>
<feature type="domain" description="Peptidase S1" evidence="7">
    <location>
        <begin position="49"/>
        <end position="351"/>
    </location>
</feature>
<dbReference type="EMBL" id="LNIX01000009">
    <property type="protein sequence ID" value="OXA50375.1"/>
    <property type="molecule type" value="Genomic_DNA"/>
</dbReference>
<dbReference type="Pfam" id="PF00089">
    <property type="entry name" value="Trypsin"/>
    <property type="match status" value="1"/>
</dbReference>
<dbReference type="InterPro" id="IPR001879">
    <property type="entry name" value="GPCR_2_extracellular_dom"/>
</dbReference>
<dbReference type="CDD" id="cd00112">
    <property type="entry name" value="LDLa"/>
    <property type="match status" value="1"/>
</dbReference>
<evidence type="ECO:0000313" key="9">
    <source>
        <dbReference type="EMBL" id="OXA50375.1"/>
    </source>
</evidence>
<keyword evidence="5" id="KW-0732">Signal</keyword>
<dbReference type="PROSITE" id="PS00134">
    <property type="entry name" value="TRYPSIN_HIS"/>
    <property type="match status" value="1"/>
</dbReference>
<dbReference type="SMART" id="SM00020">
    <property type="entry name" value="Tryp_SPc"/>
    <property type="match status" value="1"/>
</dbReference>
<evidence type="ECO:0000256" key="4">
    <source>
        <dbReference type="SAM" id="MobiDB-lite"/>
    </source>
</evidence>
<evidence type="ECO:0000256" key="5">
    <source>
        <dbReference type="SAM" id="SignalP"/>
    </source>
</evidence>
<dbReference type="InterPro" id="IPR018114">
    <property type="entry name" value="TRYPSIN_HIS"/>
</dbReference>
<name>A0A226DY26_FOLCA</name>
<proteinExistence type="inferred from homology"/>
<dbReference type="SUPFAM" id="SSF57424">
    <property type="entry name" value="LDL receptor-like module"/>
    <property type="match status" value="1"/>
</dbReference>
<dbReference type="GO" id="GO:0004252">
    <property type="term" value="F:serine-type endopeptidase activity"/>
    <property type="evidence" value="ECO:0007669"/>
    <property type="project" value="InterPro"/>
</dbReference>
<dbReference type="PROSITE" id="PS50923">
    <property type="entry name" value="SUSHI"/>
    <property type="match status" value="2"/>
</dbReference>
<protein>
    <submittedName>
        <fullName evidence="9">Limulus clotting factor C</fullName>
    </submittedName>
</protein>
<dbReference type="InterPro" id="IPR009003">
    <property type="entry name" value="Peptidase_S1_PA"/>
</dbReference>
<dbReference type="GO" id="GO:0016020">
    <property type="term" value="C:membrane"/>
    <property type="evidence" value="ECO:0007669"/>
    <property type="project" value="InterPro"/>
</dbReference>
<dbReference type="STRING" id="158441.A0A226DY26"/>
<keyword evidence="1" id="KW-1015">Disulfide bond</keyword>
<comment type="caution">
    <text evidence="3">Lacks conserved residue(s) required for the propagation of feature annotation.</text>
</comment>
<evidence type="ECO:0000256" key="2">
    <source>
        <dbReference type="ARBA" id="ARBA00024195"/>
    </source>
</evidence>
<dbReference type="CDD" id="cd00190">
    <property type="entry name" value="Tryp_SPc"/>
    <property type="match status" value="1"/>
</dbReference>
<feature type="compositionally biased region" description="Polar residues" evidence="4">
    <location>
        <begin position="547"/>
        <end position="556"/>
    </location>
</feature>
<dbReference type="GO" id="GO:0004930">
    <property type="term" value="F:G protein-coupled receptor activity"/>
    <property type="evidence" value="ECO:0007669"/>
    <property type="project" value="InterPro"/>
</dbReference>
<evidence type="ECO:0000256" key="3">
    <source>
        <dbReference type="PROSITE-ProRule" id="PRU00302"/>
    </source>
</evidence>
<dbReference type="InterPro" id="IPR051487">
    <property type="entry name" value="Ser/Thr_Proteases_Immune/Dev"/>
</dbReference>
<dbReference type="Proteomes" id="UP000198287">
    <property type="component" value="Unassembled WGS sequence"/>
</dbReference>
<keyword evidence="10" id="KW-1185">Reference proteome</keyword>
<feature type="region of interest" description="Disordered" evidence="4">
    <location>
        <begin position="534"/>
        <end position="570"/>
    </location>
</feature>
<dbReference type="OMA" id="KRITCEY"/>
<evidence type="ECO:0000259" key="6">
    <source>
        <dbReference type="PROSITE" id="PS50227"/>
    </source>
</evidence>
<reference evidence="9 10" key="1">
    <citation type="submission" date="2015-12" db="EMBL/GenBank/DDBJ databases">
        <title>The genome of Folsomia candida.</title>
        <authorList>
            <person name="Faddeeva A."/>
            <person name="Derks M.F."/>
            <person name="Anvar Y."/>
            <person name="Smit S."/>
            <person name="Van Straalen N."/>
            <person name="Roelofs D."/>
        </authorList>
    </citation>
    <scope>NUCLEOTIDE SEQUENCE [LARGE SCALE GENOMIC DNA]</scope>
    <source>
        <strain evidence="9 10">VU population</strain>
        <tissue evidence="9">Whole body</tissue>
    </source>
</reference>
<dbReference type="AlphaFoldDB" id="A0A226DY26"/>
<dbReference type="Gene3D" id="4.10.400.10">
    <property type="entry name" value="Low-density Lipoprotein Receptor"/>
    <property type="match status" value="1"/>
</dbReference>
<keyword evidence="3" id="KW-0768">Sushi</keyword>
<dbReference type="InterPro" id="IPR001314">
    <property type="entry name" value="Peptidase_S1A"/>
</dbReference>
<dbReference type="PROSITE" id="PS50227">
    <property type="entry name" value="G_PROTEIN_RECEP_F2_3"/>
    <property type="match status" value="1"/>
</dbReference>